<dbReference type="EMBL" id="FLUV01000539">
    <property type="protein sequence ID" value="SBW19371.1"/>
    <property type="molecule type" value="Genomic_DNA"/>
</dbReference>
<dbReference type="AlphaFoldDB" id="A0A1C3NVE4"/>
<protein>
    <submittedName>
        <fullName evidence="3">Putative transcriptional regulator</fullName>
    </submittedName>
</protein>
<comment type="similarity">
    <text evidence="1">Belongs to the UPF0162 family.</text>
</comment>
<name>A0A1C3NVE4_9ACTN</name>
<evidence type="ECO:0000256" key="1">
    <source>
        <dbReference type="ARBA" id="ARBA00007100"/>
    </source>
</evidence>
<dbReference type="Proteomes" id="UP000199013">
    <property type="component" value="Unassembled WGS sequence"/>
</dbReference>
<dbReference type="Pfam" id="PF13369">
    <property type="entry name" value="Transglut_core2"/>
    <property type="match status" value="1"/>
</dbReference>
<evidence type="ECO:0000259" key="2">
    <source>
        <dbReference type="Pfam" id="PF13369"/>
    </source>
</evidence>
<feature type="domain" description="Protein SirB1 N-terminal" evidence="2">
    <location>
        <begin position="1"/>
        <end position="92"/>
    </location>
</feature>
<keyword evidence="4" id="KW-1185">Reference proteome</keyword>
<evidence type="ECO:0000313" key="4">
    <source>
        <dbReference type="Proteomes" id="UP000199013"/>
    </source>
</evidence>
<dbReference type="PANTHER" id="PTHR31350:SF21">
    <property type="entry name" value="F-BOX ONLY PROTEIN 21"/>
    <property type="match status" value="1"/>
</dbReference>
<dbReference type="PANTHER" id="PTHR31350">
    <property type="entry name" value="SI:DKEY-261L7.2"/>
    <property type="match status" value="1"/>
</dbReference>
<organism evidence="3 4">
    <name type="scientific">Candidatus Protofrankia californiensis</name>
    <dbReference type="NCBI Taxonomy" id="1839754"/>
    <lineage>
        <taxon>Bacteria</taxon>
        <taxon>Bacillati</taxon>
        <taxon>Actinomycetota</taxon>
        <taxon>Actinomycetes</taxon>
        <taxon>Frankiales</taxon>
        <taxon>Frankiaceae</taxon>
        <taxon>Protofrankia</taxon>
    </lineage>
</organism>
<dbReference type="InterPro" id="IPR032698">
    <property type="entry name" value="SirB1_N"/>
</dbReference>
<accession>A0A1C3NVE4</accession>
<evidence type="ECO:0000313" key="3">
    <source>
        <dbReference type="EMBL" id="SBW19371.1"/>
    </source>
</evidence>
<proteinExistence type="inferred from homology"/>
<sequence>MLRRRHGLPILLSVVWMEVARRLGIPAYPIGLPGHVIVGIGSPGHYVLVDPFSGGKLITVHEAAERVRSAGVPFTRTYLEPMSPADLLMRVLGNIRVWAARTDTTATRLWAVELSLLLPHHPVHLRRERGELRTRLGDFLGGAEDLTTFADAVGLLEPAAAAAAREAAHAARARLN</sequence>
<dbReference type="Pfam" id="PF13371">
    <property type="entry name" value="TPR_9"/>
    <property type="match status" value="1"/>
</dbReference>
<reference evidence="4" key="1">
    <citation type="submission" date="2016-02" db="EMBL/GenBank/DDBJ databases">
        <authorList>
            <person name="Wibberg D."/>
        </authorList>
    </citation>
    <scope>NUCLEOTIDE SEQUENCE [LARGE SCALE GENOMIC DNA]</scope>
</reference>
<gene>
    <name evidence="3" type="ORF">FDG2_1287</name>
</gene>